<name>A0A2L1GLR9_9BACT</name>
<dbReference type="EMBL" id="CP021255">
    <property type="protein sequence ID" value="AVD70613.1"/>
    <property type="molecule type" value="Genomic_DNA"/>
</dbReference>
<dbReference type="AlphaFoldDB" id="A0A2L1GLR9"/>
<proteinExistence type="predicted"/>
<organism evidence="2 3">
    <name type="scientific">Desulfobulbus oralis</name>
    <dbReference type="NCBI Taxonomy" id="1986146"/>
    <lineage>
        <taxon>Bacteria</taxon>
        <taxon>Pseudomonadati</taxon>
        <taxon>Thermodesulfobacteriota</taxon>
        <taxon>Desulfobulbia</taxon>
        <taxon>Desulfobulbales</taxon>
        <taxon>Desulfobulbaceae</taxon>
        <taxon>Desulfobulbus</taxon>
    </lineage>
</organism>
<keyword evidence="1" id="KW-0732">Signal</keyword>
<evidence type="ECO:0000313" key="2">
    <source>
        <dbReference type="EMBL" id="AVD70613.1"/>
    </source>
</evidence>
<gene>
    <name evidence="2" type="ORF">CAY53_03195</name>
</gene>
<reference evidence="2 3" key="1">
    <citation type="journal article" date="2018" name="MBio">
        <title>Insights into the evolution of host association through the isolation and characterization of a novel human periodontal pathobiont, Desulfobulbus oralis.</title>
        <authorList>
            <person name="Cross K.L."/>
            <person name="Chirania P."/>
            <person name="Xiong W."/>
            <person name="Beall C.J."/>
            <person name="Elkins J.G."/>
            <person name="Giannone R.J."/>
            <person name="Griffen A.L."/>
            <person name="Guss A.M."/>
            <person name="Hettich R.L."/>
            <person name="Joshi S.S."/>
            <person name="Mokrzan E.M."/>
            <person name="Martin R.K."/>
            <person name="Zhulin I.B."/>
            <person name="Leys E.J."/>
            <person name="Podar M."/>
        </authorList>
    </citation>
    <scope>NUCLEOTIDE SEQUENCE [LARGE SCALE GENOMIC DNA]</scope>
    <source>
        <strain evidence="2 3">ORNL</strain>
    </source>
</reference>
<accession>A0A2L1GLR9</accession>
<evidence type="ECO:0000313" key="3">
    <source>
        <dbReference type="Proteomes" id="UP000239867"/>
    </source>
</evidence>
<evidence type="ECO:0000256" key="1">
    <source>
        <dbReference type="SAM" id="SignalP"/>
    </source>
</evidence>
<dbReference type="RefSeq" id="WP_245874861.1">
    <property type="nucleotide sequence ID" value="NZ_CP021255.1"/>
</dbReference>
<feature type="chain" id="PRO_5014739933" description="Sporulation stage II protein D amidase enhancer LytB N-terminal domain-containing protein" evidence="1">
    <location>
        <begin position="23"/>
        <end position="507"/>
    </location>
</feature>
<keyword evidence="3" id="KW-1185">Reference proteome</keyword>
<feature type="signal peptide" evidence="1">
    <location>
        <begin position="1"/>
        <end position="22"/>
    </location>
</feature>
<protein>
    <recommendedName>
        <fullName evidence="4">Sporulation stage II protein D amidase enhancer LytB N-terminal domain-containing protein</fullName>
    </recommendedName>
</protein>
<dbReference type="KEGG" id="deo:CAY53_03195"/>
<evidence type="ECO:0008006" key="4">
    <source>
        <dbReference type="Google" id="ProtNLM"/>
    </source>
</evidence>
<dbReference type="Proteomes" id="UP000239867">
    <property type="component" value="Chromosome"/>
</dbReference>
<sequence length="507" mass="55443">MPIPVLLLALLLSLTMAPAARAEVPAAQVMTLYRFNGPAAIPYYEIASLHSGGPIRPAGSLAQGSSLIPCVVVSGGEALTDRNGVPYVGFKVVVDAARATPASIARFQGTRRARQHLMAANHHCPAGTRYALSSRDLYDMKKPPVFEPPAAASEPEPARSRGTTDQIVRAFHNSASCAAVNTRLMGRRAALQEAWASFSRMARTQWSPEAIDRARHLDYTMRTAIFEGHLGRGCSAYGTCERNIIALSIRNRARESCSKHHGCVSPGDFTSVASAVSQYNIWDEYVTQTSSLTSCFLRNSGGAGREYPLYRNLYEQNVSDVERILYGGDSDLAEIFPGNPLPALKALKHYYHAPAMGKCFPQYDRVEYLSGAVARKGNNFVLLADTRIKVGARVPGGYLFQSFLARSGADRDTAQVVDNYPGFVVDARRISLKKTTRCAPYGIPQGCTFERVGRYRKTPSWVNEGRPIEVRCRVQNRGELCNAAPRQESVRVGGTCDVEMRPFAGVK</sequence>